<dbReference type="Proteomes" id="UP000502415">
    <property type="component" value="Chromosome"/>
</dbReference>
<reference evidence="7 8" key="1">
    <citation type="submission" date="2020-04" db="EMBL/GenBank/DDBJ databases">
        <title>Genome sequencing of novel species.</title>
        <authorList>
            <person name="Heo J."/>
            <person name="Kim S.-J."/>
            <person name="Kim J.-S."/>
            <person name="Hong S.-B."/>
            <person name="Kwon S.-W."/>
        </authorList>
    </citation>
    <scope>NUCLEOTIDE SEQUENCE [LARGE SCALE GENOMIC DNA]</scope>
    <source>
        <strain evidence="7 8">GN2-R2</strain>
    </source>
</reference>
<keyword evidence="1" id="KW-0479">Metal-binding</keyword>
<dbReference type="PROSITE" id="PS51128">
    <property type="entry name" value="ZF_DKSA_2"/>
    <property type="match status" value="1"/>
</dbReference>
<feature type="zinc finger region" description="dksA C4-type" evidence="4">
    <location>
        <begin position="92"/>
        <end position="116"/>
    </location>
</feature>
<dbReference type="PANTHER" id="PTHR33823">
    <property type="entry name" value="RNA POLYMERASE-BINDING TRANSCRIPTION FACTOR DKSA-RELATED"/>
    <property type="match status" value="1"/>
</dbReference>
<dbReference type="Gene3D" id="1.20.120.910">
    <property type="entry name" value="DksA, coiled-coil domain"/>
    <property type="match status" value="1"/>
</dbReference>
<dbReference type="AlphaFoldDB" id="A0A7Z2VYS2"/>
<dbReference type="KEGG" id="mfy:HH212_17620"/>
<protein>
    <submittedName>
        <fullName evidence="7">TraR/DksA family transcriptional regulator</fullName>
    </submittedName>
</protein>
<evidence type="ECO:0000256" key="5">
    <source>
        <dbReference type="SAM" id="MobiDB-lite"/>
    </source>
</evidence>
<dbReference type="GO" id="GO:0008270">
    <property type="term" value="F:zinc ion binding"/>
    <property type="evidence" value="ECO:0007669"/>
    <property type="project" value="UniProtKB-KW"/>
</dbReference>
<accession>A0A7Z2VYS2</accession>
<evidence type="ECO:0000256" key="2">
    <source>
        <dbReference type="ARBA" id="ARBA00022771"/>
    </source>
</evidence>
<evidence type="ECO:0000256" key="4">
    <source>
        <dbReference type="PROSITE-ProRule" id="PRU00510"/>
    </source>
</evidence>
<name>A0A7Z2VYS2_9BURK</name>
<evidence type="ECO:0000256" key="3">
    <source>
        <dbReference type="ARBA" id="ARBA00022833"/>
    </source>
</evidence>
<dbReference type="EMBL" id="CP051685">
    <property type="protein sequence ID" value="QJE01619.1"/>
    <property type="molecule type" value="Genomic_DNA"/>
</dbReference>
<evidence type="ECO:0000313" key="8">
    <source>
        <dbReference type="Proteomes" id="UP000502415"/>
    </source>
</evidence>
<proteinExistence type="predicted"/>
<dbReference type="RefSeq" id="WP_170203658.1">
    <property type="nucleotide sequence ID" value="NZ_CP051685.1"/>
</dbReference>
<gene>
    <name evidence="7" type="ORF">HH212_17620</name>
</gene>
<feature type="domain" description="Zinc finger DksA/TraR C4-type" evidence="6">
    <location>
        <begin position="87"/>
        <end position="122"/>
    </location>
</feature>
<dbReference type="InterPro" id="IPR000962">
    <property type="entry name" value="Znf_DskA_TraR"/>
</dbReference>
<dbReference type="Pfam" id="PF01258">
    <property type="entry name" value="zf-dskA_traR"/>
    <property type="match status" value="1"/>
</dbReference>
<sequence>MPPISAELQDDIAKRLHQQHDDLLATIHGRTDGDPDEPPAIAPMAHMGQNDDAPAAEMLSHNEEHMAEHDSDQLAAVDAALSRLESGDYGTCVSCGCEIPEARLVATPTVQTCIPCQERIEREQGTGRGPSM</sequence>
<keyword evidence="8" id="KW-1185">Reference proteome</keyword>
<dbReference type="SUPFAM" id="SSF57716">
    <property type="entry name" value="Glucocorticoid receptor-like (DNA-binding domain)"/>
    <property type="match status" value="1"/>
</dbReference>
<evidence type="ECO:0000259" key="6">
    <source>
        <dbReference type="Pfam" id="PF01258"/>
    </source>
</evidence>
<organism evidence="7 8">
    <name type="scientific">Massilia forsythiae</name>
    <dbReference type="NCBI Taxonomy" id="2728020"/>
    <lineage>
        <taxon>Bacteria</taxon>
        <taxon>Pseudomonadati</taxon>
        <taxon>Pseudomonadota</taxon>
        <taxon>Betaproteobacteria</taxon>
        <taxon>Burkholderiales</taxon>
        <taxon>Oxalobacteraceae</taxon>
        <taxon>Telluria group</taxon>
        <taxon>Massilia</taxon>
    </lineage>
</organism>
<evidence type="ECO:0000256" key="1">
    <source>
        <dbReference type="ARBA" id="ARBA00022723"/>
    </source>
</evidence>
<keyword evidence="2" id="KW-0863">Zinc-finger</keyword>
<feature type="region of interest" description="Disordered" evidence="5">
    <location>
        <begin position="27"/>
        <end position="48"/>
    </location>
</feature>
<dbReference type="PANTHER" id="PTHR33823:SF4">
    <property type="entry name" value="GENERAL STRESS PROTEIN 16O"/>
    <property type="match status" value="1"/>
</dbReference>
<keyword evidence="3" id="KW-0862">Zinc</keyword>
<evidence type="ECO:0000313" key="7">
    <source>
        <dbReference type="EMBL" id="QJE01619.1"/>
    </source>
</evidence>